<dbReference type="InterPro" id="IPR015890">
    <property type="entry name" value="Chorismate_C"/>
</dbReference>
<evidence type="ECO:0000256" key="8">
    <source>
        <dbReference type="ARBA" id="ARBA00022842"/>
    </source>
</evidence>
<comment type="similarity">
    <text evidence="3 12">Belongs to the anthranilate synthase component I family.</text>
</comment>
<evidence type="ECO:0000256" key="4">
    <source>
        <dbReference type="ARBA" id="ARBA00012266"/>
    </source>
</evidence>
<dbReference type="RefSeq" id="WP_250223055.1">
    <property type="nucleotide sequence ID" value="NZ_CP097762.1"/>
</dbReference>
<evidence type="ECO:0000313" key="15">
    <source>
        <dbReference type="EMBL" id="URJ24924.1"/>
    </source>
</evidence>
<evidence type="ECO:0000256" key="3">
    <source>
        <dbReference type="ARBA" id="ARBA00009562"/>
    </source>
</evidence>
<comment type="catalytic activity">
    <reaction evidence="11 12">
        <text>chorismate + L-glutamine = anthranilate + pyruvate + L-glutamate + H(+)</text>
        <dbReference type="Rhea" id="RHEA:21732"/>
        <dbReference type="ChEBI" id="CHEBI:15361"/>
        <dbReference type="ChEBI" id="CHEBI:15378"/>
        <dbReference type="ChEBI" id="CHEBI:16567"/>
        <dbReference type="ChEBI" id="CHEBI:29748"/>
        <dbReference type="ChEBI" id="CHEBI:29985"/>
        <dbReference type="ChEBI" id="CHEBI:58359"/>
        <dbReference type="EC" id="4.1.3.27"/>
    </reaction>
</comment>
<keyword evidence="16" id="KW-1185">Reference proteome</keyword>
<organism evidence="15 16">
    <name type="scientific">Candidatus Blochmannia ocreatus</name>
    <name type="common">nom. nud.</name>
    <dbReference type="NCBI Taxonomy" id="251538"/>
    <lineage>
        <taxon>Bacteria</taxon>
        <taxon>Pseudomonadati</taxon>
        <taxon>Pseudomonadota</taxon>
        <taxon>Gammaproteobacteria</taxon>
        <taxon>Enterobacterales</taxon>
        <taxon>Enterobacteriaceae</taxon>
        <taxon>ant endosymbionts</taxon>
        <taxon>Candidatus Blochmanniella</taxon>
    </lineage>
</organism>
<dbReference type="SUPFAM" id="SSF56322">
    <property type="entry name" value="ADC synthase"/>
    <property type="match status" value="1"/>
</dbReference>
<comment type="cofactor">
    <cofactor evidence="1">
        <name>Mg(2+)</name>
        <dbReference type="ChEBI" id="CHEBI:18420"/>
    </cofactor>
</comment>
<keyword evidence="6" id="KW-0479">Metal-binding</keyword>
<dbReference type="PIRSF" id="PIRSF001373">
    <property type="entry name" value="TrpE"/>
    <property type="match status" value="1"/>
</dbReference>
<evidence type="ECO:0000256" key="1">
    <source>
        <dbReference type="ARBA" id="ARBA00001946"/>
    </source>
</evidence>
<evidence type="ECO:0000256" key="5">
    <source>
        <dbReference type="ARBA" id="ARBA00020653"/>
    </source>
</evidence>
<keyword evidence="12" id="KW-0028">Amino-acid biosynthesis</keyword>
<proteinExistence type="inferred from homology"/>
<evidence type="ECO:0000256" key="7">
    <source>
        <dbReference type="ARBA" id="ARBA00022822"/>
    </source>
</evidence>
<dbReference type="Pfam" id="PF04715">
    <property type="entry name" value="Anth_synt_I_N"/>
    <property type="match status" value="1"/>
</dbReference>
<evidence type="ECO:0000256" key="2">
    <source>
        <dbReference type="ARBA" id="ARBA00004873"/>
    </source>
</evidence>
<dbReference type="Pfam" id="PF00425">
    <property type="entry name" value="Chorismate_bind"/>
    <property type="match status" value="1"/>
</dbReference>
<dbReference type="PRINTS" id="PR00095">
    <property type="entry name" value="ANTSNTHASEI"/>
</dbReference>
<keyword evidence="9 12" id="KW-0456">Lyase</keyword>
<dbReference type="PANTHER" id="PTHR11236:SF49">
    <property type="entry name" value="ANTHRANILATE SYNTHASE COMPONENT 1"/>
    <property type="match status" value="1"/>
</dbReference>
<dbReference type="InterPro" id="IPR019999">
    <property type="entry name" value="Anth_synth_I-like"/>
</dbReference>
<evidence type="ECO:0000313" key="16">
    <source>
        <dbReference type="Proteomes" id="UP001056834"/>
    </source>
</evidence>
<keyword evidence="12" id="KW-0057">Aromatic amino acid biosynthesis</keyword>
<dbReference type="GO" id="GO:0004049">
    <property type="term" value="F:anthranilate synthase activity"/>
    <property type="evidence" value="ECO:0007669"/>
    <property type="project" value="UniProtKB-EC"/>
</dbReference>
<dbReference type="NCBIfam" id="TIGR00565">
    <property type="entry name" value="trpE_proteo"/>
    <property type="match status" value="1"/>
</dbReference>
<name>A0ABY4SU63_9ENTR</name>
<reference evidence="15" key="1">
    <citation type="submission" date="2022-05" db="EMBL/GenBank/DDBJ databases">
        <title>Impact of host demography and evolutionary history on endosymbiont molecular evolution: a test in carpenter ants (Genus Camponotus) and their Blochmannia endosymbionts.</title>
        <authorList>
            <person name="Manthey J.D."/>
            <person name="Giron J.C."/>
            <person name="Hruska J.P."/>
        </authorList>
    </citation>
    <scope>NUCLEOTIDE SEQUENCE</scope>
    <source>
        <strain evidence="15">C-006</strain>
    </source>
</reference>
<dbReference type="NCBIfam" id="NF010079">
    <property type="entry name" value="PRK13564.1"/>
    <property type="match status" value="1"/>
</dbReference>
<evidence type="ECO:0000259" key="13">
    <source>
        <dbReference type="Pfam" id="PF00425"/>
    </source>
</evidence>
<evidence type="ECO:0000256" key="11">
    <source>
        <dbReference type="ARBA" id="ARBA00047683"/>
    </source>
</evidence>
<protein>
    <recommendedName>
        <fullName evidence="5 12">Anthranilate synthase component 1</fullName>
        <ecNumber evidence="4 12">4.1.3.27</ecNumber>
    </recommendedName>
</protein>
<comment type="pathway">
    <text evidence="2 12">Amino-acid biosynthesis; L-tryptophan biosynthesis; L-tryptophan from chorismate: step 1/5.</text>
</comment>
<sequence length="521" mass="59084">MDLKKNQIECLTVPVQYHANPTTVFNQLCNKRNSTLLLESSEINKKYNIESMMIIDSALRITAYGTTVTIHALTQNGASLLPILKKTFPNQIRICSNFNTIKLIFPTTQTIMDEDTRLHAISIFDSLRTLLKILQSPKNHHKSIFLGGLFSYDLISCFEHFPNLTNSYICPDFCFYLAETLLIFNHKKYTSFLQSTIFSAKNTLEKQRLQNRIKQLSIQLRQEPKTIPFKKIRNMKLHCHPNDAQYKKIIENIQYSIRTGEILQAVPSRRFFLPCPSPLAAYHVLKQHNPSPYMFFMQDSIFTLFGTSPESSLKYNANTRQIEIHPIAGTRARAFCSDGSLDTDADNRVELEMRLNHKELSEHLMLVDLARNDLARVCTPGSRYVADLLKVDKYSYVMHLVSKVIGELRPDLDALHAYRACMNMGTLTGAPKTRAMQIIYETEGVRRNTYGGAIGYLTGSGNLDTCIIIRSAYVTKQIATIQAGAGVVIDSIPQEEINESCNKARAVLRAIAIAHDAEEIF</sequence>
<keyword evidence="7 12" id="KW-0822">Tryptophan biosynthesis</keyword>
<comment type="function">
    <text evidence="10">Part of a heterotetrameric complex that catalyzes the two-step biosynthesis of anthranilate, an intermediate in the biosynthesis of L-tryptophan. In the first step, the glutamine-binding beta subunit (TrpG) of anthranilate synthase (AS) provides the glutamine amidotransferase activity which generates ammonia as a substrate that, along with chorismate, is used in the second step, catalyzed by the large alpha subunit of AS (TrpE) to produce anthranilate. In the absence of TrpG, TrpE can synthesize anthranilate directly from chorismate and high concentrations of ammonia.</text>
</comment>
<dbReference type="InterPro" id="IPR006805">
    <property type="entry name" value="Anth_synth_I_N"/>
</dbReference>
<dbReference type="EC" id="4.1.3.27" evidence="4 12"/>
<feature type="domain" description="Anthranilate synthase component I N-terminal" evidence="14">
    <location>
        <begin position="19"/>
        <end position="190"/>
    </location>
</feature>
<gene>
    <name evidence="15" type="ORF">M9405_02050</name>
</gene>
<dbReference type="InterPro" id="IPR005257">
    <property type="entry name" value="Anth_synth_I_TrpE"/>
</dbReference>
<dbReference type="Proteomes" id="UP001056834">
    <property type="component" value="Chromosome"/>
</dbReference>
<evidence type="ECO:0000256" key="6">
    <source>
        <dbReference type="ARBA" id="ARBA00022723"/>
    </source>
</evidence>
<dbReference type="PANTHER" id="PTHR11236">
    <property type="entry name" value="AMINOBENZOATE/ANTHRANILATE SYNTHASE"/>
    <property type="match status" value="1"/>
</dbReference>
<keyword evidence="8" id="KW-0460">Magnesium</keyword>
<evidence type="ECO:0000256" key="10">
    <source>
        <dbReference type="ARBA" id="ARBA00025634"/>
    </source>
</evidence>
<dbReference type="InterPro" id="IPR005801">
    <property type="entry name" value="ADC_synthase"/>
</dbReference>
<feature type="domain" description="Chorismate-utilising enzyme C-terminal" evidence="13">
    <location>
        <begin position="243"/>
        <end position="503"/>
    </location>
</feature>
<dbReference type="Gene3D" id="3.60.120.10">
    <property type="entry name" value="Anthranilate synthase"/>
    <property type="match status" value="1"/>
</dbReference>
<evidence type="ECO:0000256" key="9">
    <source>
        <dbReference type="ARBA" id="ARBA00023239"/>
    </source>
</evidence>
<evidence type="ECO:0000256" key="12">
    <source>
        <dbReference type="PIRNR" id="PIRNR001373"/>
    </source>
</evidence>
<dbReference type="EMBL" id="CP097762">
    <property type="protein sequence ID" value="URJ24924.1"/>
    <property type="molecule type" value="Genomic_DNA"/>
</dbReference>
<accession>A0ABY4SU63</accession>
<evidence type="ECO:0000259" key="14">
    <source>
        <dbReference type="Pfam" id="PF04715"/>
    </source>
</evidence>